<evidence type="ECO:0000313" key="15">
    <source>
        <dbReference type="EMBL" id="QAA21184.1"/>
    </source>
</evidence>
<dbReference type="EC" id="2.7.7.7" evidence="2"/>
<dbReference type="InterPro" id="IPR048448">
    <property type="entry name" value="DnaX-like_C"/>
</dbReference>
<dbReference type="RefSeq" id="WP_028978158.1">
    <property type="nucleotide sequence ID" value="NZ_AP021853.1"/>
</dbReference>
<proteinExistence type="inferred from homology"/>
<dbReference type="Pfam" id="PF13177">
    <property type="entry name" value="DNA_pol3_delta2"/>
    <property type="match status" value="1"/>
</dbReference>
<keyword evidence="4" id="KW-0548">Nucleotidyltransferase</keyword>
<keyword evidence="6" id="KW-0479">Metal-binding</keyword>
<dbReference type="Gene3D" id="1.10.8.60">
    <property type="match status" value="1"/>
</dbReference>
<dbReference type="InterPro" id="IPR027417">
    <property type="entry name" value="P-loop_NTPase"/>
</dbReference>
<keyword evidence="5" id="KW-0235">DNA replication</keyword>
<feature type="region of interest" description="Disordered" evidence="12">
    <location>
        <begin position="533"/>
        <end position="569"/>
    </location>
</feature>
<keyword evidence="3" id="KW-0808">Transferase</keyword>
<evidence type="ECO:0000256" key="4">
    <source>
        <dbReference type="ARBA" id="ARBA00022695"/>
    </source>
</evidence>
<dbReference type="EMBL" id="CP025688">
    <property type="protein sequence ID" value="QAA21184.1"/>
    <property type="molecule type" value="Genomic_DNA"/>
</dbReference>
<dbReference type="InterPro" id="IPR050238">
    <property type="entry name" value="DNA_Rep/Repair_Clamp_Loader"/>
</dbReference>
<organism evidence="14 17">
    <name type="scientific">Sporolactobacillus terrae</name>
    <dbReference type="NCBI Taxonomy" id="269673"/>
    <lineage>
        <taxon>Bacteria</taxon>
        <taxon>Bacillati</taxon>
        <taxon>Bacillota</taxon>
        <taxon>Bacilli</taxon>
        <taxon>Bacillales</taxon>
        <taxon>Sporolactobacillaceae</taxon>
        <taxon>Sporolactobacillus</taxon>
    </lineage>
</organism>
<dbReference type="SMART" id="SM00382">
    <property type="entry name" value="AAA"/>
    <property type="match status" value="1"/>
</dbReference>
<evidence type="ECO:0000256" key="9">
    <source>
        <dbReference type="ARBA" id="ARBA00022840"/>
    </source>
</evidence>
<dbReference type="SUPFAM" id="SSF48019">
    <property type="entry name" value="post-AAA+ oligomerization domain-like"/>
    <property type="match status" value="1"/>
</dbReference>
<protein>
    <recommendedName>
        <fullName evidence="2">DNA-directed DNA polymerase</fullName>
        <ecNumber evidence="2">2.7.7.7</ecNumber>
    </recommendedName>
</protein>
<dbReference type="FunFam" id="3.40.50.300:FF:000014">
    <property type="entry name" value="DNA polymerase III subunit gamma/tau"/>
    <property type="match status" value="1"/>
</dbReference>
<evidence type="ECO:0000256" key="3">
    <source>
        <dbReference type="ARBA" id="ARBA00022679"/>
    </source>
</evidence>
<dbReference type="CDD" id="cd18137">
    <property type="entry name" value="HLD_clamp_pol_III_gamma_tau"/>
    <property type="match status" value="1"/>
</dbReference>
<evidence type="ECO:0000259" key="13">
    <source>
        <dbReference type="SMART" id="SM00382"/>
    </source>
</evidence>
<dbReference type="Pfam" id="PF12169">
    <property type="entry name" value="DNA_pol3_gamma3"/>
    <property type="match status" value="1"/>
</dbReference>
<feature type="domain" description="AAA+ ATPase" evidence="13">
    <location>
        <begin position="37"/>
        <end position="179"/>
    </location>
</feature>
<dbReference type="EMBL" id="AP021853">
    <property type="protein sequence ID" value="BBN97321.1"/>
    <property type="molecule type" value="Genomic_DNA"/>
</dbReference>
<dbReference type="STRING" id="1449983.GCA_000647835_01156"/>
<evidence type="ECO:0000256" key="1">
    <source>
        <dbReference type="ARBA" id="ARBA00006360"/>
    </source>
</evidence>
<dbReference type="GO" id="GO:0005524">
    <property type="term" value="F:ATP binding"/>
    <property type="evidence" value="ECO:0007669"/>
    <property type="project" value="UniProtKB-KW"/>
</dbReference>
<dbReference type="PANTHER" id="PTHR11669">
    <property type="entry name" value="REPLICATION FACTOR C / DNA POLYMERASE III GAMMA-TAU SUBUNIT"/>
    <property type="match status" value="1"/>
</dbReference>
<dbReference type="PANTHER" id="PTHR11669:SF0">
    <property type="entry name" value="PROTEIN STICHEL-LIKE 2"/>
    <property type="match status" value="1"/>
</dbReference>
<dbReference type="InterPro" id="IPR045085">
    <property type="entry name" value="HLD_clamp_pol_III_gamma_tau"/>
</dbReference>
<dbReference type="InterPro" id="IPR003593">
    <property type="entry name" value="AAA+_ATPase"/>
</dbReference>
<evidence type="ECO:0000256" key="10">
    <source>
        <dbReference type="ARBA" id="ARBA00022932"/>
    </source>
</evidence>
<dbReference type="CDD" id="cd00009">
    <property type="entry name" value="AAA"/>
    <property type="match status" value="1"/>
</dbReference>
<keyword evidence="9" id="KW-0067">ATP-binding</keyword>
<evidence type="ECO:0000313" key="17">
    <source>
        <dbReference type="Proteomes" id="UP000326951"/>
    </source>
</evidence>
<evidence type="ECO:0000256" key="5">
    <source>
        <dbReference type="ARBA" id="ARBA00022705"/>
    </source>
</evidence>
<dbReference type="GO" id="GO:0003887">
    <property type="term" value="F:DNA-directed DNA polymerase activity"/>
    <property type="evidence" value="ECO:0007669"/>
    <property type="project" value="UniProtKB-KW"/>
</dbReference>
<dbReference type="PRINTS" id="PR00300">
    <property type="entry name" value="CLPPROTEASEA"/>
</dbReference>
<keyword evidence="16" id="KW-1185">Reference proteome</keyword>
<dbReference type="Gene3D" id="3.40.50.300">
    <property type="entry name" value="P-loop containing nucleotide triphosphate hydrolases"/>
    <property type="match status" value="1"/>
</dbReference>
<dbReference type="NCBIfam" id="TIGR02397">
    <property type="entry name" value="dnaX_nterm"/>
    <property type="match status" value="1"/>
</dbReference>
<dbReference type="InterPro" id="IPR022754">
    <property type="entry name" value="DNA_pol_III_gamma-3"/>
</dbReference>
<dbReference type="InterPro" id="IPR001270">
    <property type="entry name" value="ClpA/B"/>
</dbReference>
<dbReference type="Pfam" id="PF20964">
    <property type="entry name" value="DnaX_C"/>
    <property type="match status" value="1"/>
</dbReference>
<dbReference type="InterPro" id="IPR012763">
    <property type="entry name" value="DNA_pol_III_sug/sutau_N"/>
</dbReference>
<comment type="similarity">
    <text evidence="1">Belongs to the DnaX/STICHEL family.</text>
</comment>
<accession>A0A410D505</accession>
<dbReference type="Proteomes" id="UP000285882">
    <property type="component" value="Chromosome"/>
</dbReference>
<dbReference type="InterPro" id="IPR008921">
    <property type="entry name" value="DNA_pol3_clamp-load_cplx_C"/>
</dbReference>
<evidence type="ECO:0000313" key="16">
    <source>
        <dbReference type="Proteomes" id="UP000285882"/>
    </source>
</evidence>
<evidence type="ECO:0000256" key="7">
    <source>
        <dbReference type="ARBA" id="ARBA00022741"/>
    </source>
</evidence>
<dbReference type="NCBIfam" id="NF004046">
    <property type="entry name" value="PRK05563.1"/>
    <property type="match status" value="1"/>
</dbReference>
<sequence>MAYQALYRVYRPQTFHDLAGQQHIAQTLQNALTKQQFSHAYLFTGPRGTGKTSAAKIFAKAINCEQAPTSEPCNECAACRGITAGSIADVIEIDAASNNGVDEIRDIRDKVKYAPSEVRYKVYIIDEVHMLSTGAFNALLKTLEEPPEHAVFILATTEPQKIPLTIISRCQQFDFRRIPSSEIFQRLRFVVQDQHLEAEDEALQLIAKASEGGMRDALSVLDQTAAYSEAAITIQDVLDVTGMVADQMIRELIELLTENNAAAAVGKIGALLDQGKDPLRLMEQMIYYYRDLLLYQTSPQLEELLSRPRVDDAFRKQADTIALGTIFQVINQLNRAFLDMKRTNHPRILLEMAIVHLCEQSEVQATNIEAGAGSNELAKRVDALERQVKLMSSTPQPGVTQQPVQQETKRARAPRRNSGLRIPTAHINRVLEDATKEDLIELRSAWAKVMAKIRSENVAAHAWMLESQPVASSAQGFVQAFKYDFHCQMVMENKNNLLGLVQSIVQDVTHKQKVMYPIPEDAWKKLKKAYIERSKSNQDEDSDGEKKEEDPMIAEAKKLVGPDLLDIKD</sequence>
<evidence type="ECO:0000313" key="14">
    <source>
        <dbReference type="EMBL" id="BBN97321.1"/>
    </source>
</evidence>
<dbReference type="GO" id="GO:0003677">
    <property type="term" value="F:DNA binding"/>
    <property type="evidence" value="ECO:0007669"/>
    <property type="project" value="InterPro"/>
</dbReference>
<evidence type="ECO:0000256" key="8">
    <source>
        <dbReference type="ARBA" id="ARBA00022833"/>
    </source>
</evidence>
<dbReference type="Pfam" id="PF22608">
    <property type="entry name" value="DNAX_ATPase_lid"/>
    <property type="match status" value="1"/>
</dbReference>
<keyword evidence="10" id="KW-0239">DNA-directed DNA polymerase</keyword>
<dbReference type="Proteomes" id="UP000326951">
    <property type="component" value="Chromosome"/>
</dbReference>
<reference evidence="15 16" key="1">
    <citation type="submission" date="2018-01" db="EMBL/GenBank/DDBJ databases">
        <title>Complete genome sequencing of Sporolactobacillus terrae DLG3.</title>
        <authorList>
            <person name="Nam Y.-D."/>
            <person name="Kang J."/>
            <person name="Chung W.-H."/>
        </authorList>
    </citation>
    <scope>NUCLEOTIDE SEQUENCE [LARGE SCALE GENOMIC DNA]</scope>
    <source>
        <strain evidence="15 16">DLG3</strain>
    </source>
</reference>
<evidence type="ECO:0000256" key="11">
    <source>
        <dbReference type="ARBA" id="ARBA00049244"/>
    </source>
</evidence>
<dbReference type="FunFam" id="1.10.8.60:FF:000013">
    <property type="entry name" value="DNA polymerase III subunit gamma/tau"/>
    <property type="match status" value="1"/>
</dbReference>
<evidence type="ECO:0000256" key="2">
    <source>
        <dbReference type="ARBA" id="ARBA00012417"/>
    </source>
</evidence>
<gene>
    <name evidence="14" type="primary">dnaX</name>
    <name evidence="15" type="ORF">C0674_00140</name>
    <name evidence="14" type="ORF">St703_00260</name>
</gene>
<reference evidence="14 17" key="2">
    <citation type="submission" date="2019-09" db="EMBL/GenBank/DDBJ databases">
        <title>Complete genome sequence of Sporolactobacillus terrae 70-3.</title>
        <authorList>
            <person name="Tanaka N."/>
            <person name="Shiwa Y."/>
            <person name="Fujita N."/>
            <person name="Tanasupawat S."/>
        </authorList>
    </citation>
    <scope>NUCLEOTIDE SEQUENCE [LARGE SCALE GENOMIC DNA]</scope>
    <source>
        <strain evidence="14 17">70-3</strain>
    </source>
</reference>
<feature type="region of interest" description="Disordered" evidence="12">
    <location>
        <begin position="392"/>
        <end position="416"/>
    </location>
</feature>
<evidence type="ECO:0000256" key="12">
    <source>
        <dbReference type="SAM" id="MobiDB-lite"/>
    </source>
</evidence>
<dbReference type="SUPFAM" id="SSF52540">
    <property type="entry name" value="P-loop containing nucleoside triphosphate hydrolases"/>
    <property type="match status" value="1"/>
</dbReference>
<comment type="catalytic activity">
    <reaction evidence="11">
        <text>DNA(n) + a 2'-deoxyribonucleoside 5'-triphosphate = DNA(n+1) + diphosphate</text>
        <dbReference type="Rhea" id="RHEA:22508"/>
        <dbReference type="Rhea" id="RHEA-COMP:17339"/>
        <dbReference type="Rhea" id="RHEA-COMP:17340"/>
        <dbReference type="ChEBI" id="CHEBI:33019"/>
        <dbReference type="ChEBI" id="CHEBI:61560"/>
        <dbReference type="ChEBI" id="CHEBI:173112"/>
        <dbReference type="EC" id="2.7.7.7"/>
    </reaction>
</comment>
<dbReference type="GO" id="GO:0046872">
    <property type="term" value="F:metal ion binding"/>
    <property type="evidence" value="ECO:0007669"/>
    <property type="project" value="UniProtKB-KW"/>
</dbReference>
<dbReference type="AlphaFoldDB" id="A0A410D505"/>
<feature type="compositionally biased region" description="Low complexity" evidence="12">
    <location>
        <begin position="394"/>
        <end position="406"/>
    </location>
</feature>
<keyword evidence="8" id="KW-0862">Zinc</keyword>
<dbReference type="Gene3D" id="1.20.272.10">
    <property type="match status" value="1"/>
</dbReference>
<evidence type="ECO:0000256" key="6">
    <source>
        <dbReference type="ARBA" id="ARBA00022723"/>
    </source>
</evidence>
<keyword evidence="7" id="KW-0547">Nucleotide-binding</keyword>
<dbReference type="GO" id="GO:0009360">
    <property type="term" value="C:DNA polymerase III complex"/>
    <property type="evidence" value="ECO:0007669"/>
    <property type="project" value="InterPro"/>
</dbReference>
<dbReference type="GO" id="GO:0006261">
    <property type="term" value="P:DNA-templated DNA replication"/>
    <property type="evidence" value="ECO:0007669"/>
    <property type="project" value="TreeGrafter"/>
</dbReference>
<name>A0A410D505_9BACL</name>